<name>A0A7Y9ID75_9ACTN</name>
<evidence type="ECO:0000259" key="5">
    <source>
        <dbReference type="PROSITE" id="PS51078"/>
    </source>
</evidence>
<dbReference type="AlphaFoldDB" id="A0A7Y9ID75"/>
<proteinExistence type="predicted"/>
<dbReference type="PROSITE" id="PS51078">
    <property type="entry name" value="ICLR_ED"/>
    <property type="match status" value="1"/>
</dbReference>
<dbReference type="Gene3D" id="1.10.10.10">
    <property type="entry name" value="Winged helix-like DNA-binding domain superfamily/Winged helix DNA-binding domain"/>
    <property type="match status" value="1"/>
</dbReference>
<dbReference type="InterPro" id="IPR029016">
    <property type="entry name" value="GAF-like_dom_sf"/>
</dbReference>
<evidence type="ECO:0000256" key="1">
    <source>
        <dbReference type="ARBA" id="ARBA00023015"/>
    </source>
</evidence>
<keyword evidence="1" id="KW-0805">Transcription regulation</keyword>
<dbReference type="InterPro" id="IPR036390">
    <property type="entry name" value="WH_DNA-bd_sf"/>
</dbReference>
<evidence type="ECO:0000259" key="4">
    <source>
        <dbReference type="PROSITE" id="PS51077"/>
    </source>
</evidence>
<comment type="caution">
    <text evidence="6">The sequence shown here is derived from an EMBL/GenBank/DDBJ whole genome shotgun (WGS) entry which is preliminary data.</text>
</comment>
<dbReference type="SMART" id="SM00346">
    <property type="entry name" value="HTH_ICLR"/>
    <property type="match status" value="1"/>
</dbReference>
<keyword evidence="2 6" id="KW-0238">DNA-binding</keyword>
<dbReference type="InterPro" id="IPR050707">
    <property type="entry name" value="HTH_MetabolicPath_Reg"/>
</dbReference>
<reference evidence="6 7" key="1">
    <citation type="submission" date="2020-07" db="EMBL/GenBank/DDBJ databases">
        <title>Sequencing the genomes of 1000 actinobacteria strains.</title>
        <authorList>
            <person name="Klenk H.-P."/>
        </authorList>
    </citation>
    <scope>NUCLEOTIDE SEQUENCE [LARGE SCALE GENOMIC DNA]</scope>
    <source>
        <strain evidence="6 7">DSM 22083</strain>
    </source>
</reference>
<keyword evidence="3" id="KW-0804">Transcription</keyword>
<dbReference type="GO" id="GO:0045892">
    <property type="term" value="P:negative regulation of DNA-templated transcription"/>
    <property type="evidence" value="ECO:0007669"/>
    <property type="project" value="TreeGrafter"/>
</dbReference>
<evidence type="ECO:0000256" key="2">
    <source>
        <dbReference type="ARBA" id="ARBA00023125"/>
    </source>
</evidence>
<dbReference type="InterPro" id="IPR005471">
    <property type="entry name" value="Tscrpt_reg_IclR_N"/>
</dbReference>
<evidence type="ECO:0000313" key="7">
    <source>
        <dbReference type="Proteomes" id="UP000569914"/>
    </source>
</evidence>
<gene>
    <name evidence="6" type="ORF">BKA15_005750</name>
</gene>
<dbReference type="Proteomes" id="UP000569914">
    <property type="component" value="Unassembled WGS sequence"/>
</dbReference>
<protein>
    <submittedName>
        <fullName evidence="6">DNA-binding IclR family transcriptional regulator</fullName>
    </submittedName>
</protein>
<accession>A0A7Y9ID75</accession>
<dbReference type="EMBL" id="JACCBU010000001">
    <property type="protein sequence ID" value="NYE74421.1"/>
    <property type="molecule type" value="Genomic_DNA"/>
</dbReference>
<feature type="domain" description="HTH iclR-type" evidence="4">
    <location>
        <begin position="11"/>
        <end position="72"/>
    </location>
</feature>
<dbReference type="PANTHER" id="PTHR30136">
    <property type="entry name" value="HELIX-TURN-HELIX TRANSCRIPTIONAL REGULATOR, ICLR FAMILY"/>
    <property type="match status" value="1"/>
</dbReference>
<keyword evidence="7" id="KW-1185">Reference proteome</keyword>
<dbReference type="Pfam" id="PF09339">
    <property type="entry name" value="HTH_IclR"/>
    <property type="match status" value="1"/>
</dbReference>
<dbReference type="PROSITE" id="PS51077">
    <property type="entry name" value="HTH_ICLR"/>
    <property type="match status" value="1"/>
</dbReference>
<dbReference type="InterPro" id="IPR036388">
    <property type="entry name" value="WH-like_DNA-bd_sf"/>
</dbReference>
<organism evidence="6 7">
    <name type="scientific">Microlunatus parietis</name>
    <dbReference type="NCBI Taxonomy" id="682979"/>
    <lineage>
        <taxon>Bacteria</taxon>
        <taxon>Bacillati</taxon>
        <taxon>Actinomycetota</taxon>
        <taxon>Actinomycetes</taxon>
        <taxon>Propionibacteriales</taxon>
        <taxon>Propionibacteriaceae</taxon>
        <taxon>Microlunatus</taxon>
    </lineage>
</organism>
<evidence type="ECO:0000256" key="3">
    <source>
        <dbReference type="ARBA" id="ARBA00023163"/>
    </source>
</evidence>
<evidence type="ECO:0000313" key="6">
    <source>
        <dbReference type="EMBL" id="NYE74421.1"/>
    </source>
</evidence>
<sequence>MADQKPAAAHSQTLSRGLRALEILAEASEPISIAELAAALGLHRSIAYRILRTLEDHRLVLRDDRGLLLLGPRMAALARGVQRSLQAAALPELTAAARDLGMTAFLVVLDSDECVTLASVEPPPGPATIAQRPGTRHSIMVGAPGLAIQSVLTDDEWAGLGLGRARRPEASEAARRGYATSRDEVVPGLAAVAVPLRLPGHAPAALAVVHVAGRERDPAPVGARLAEAADRIRGELG</sequence>
<dbReference type="GO" id="GO:0003700">
    <property type="term" value="F:DNA-binding transcription factor activity"/>
    <property type="evidence" value="ECO:0007669"/>
    <property type="project" value="TreeGrafter"/>
</dbReference>
<dbReference type="RefSeq" id="WP_218871611.1">
    <property type="nucleotide sequence ID" value="NZ_JACCBU010000001.1"/>
</dbReference>
<feature type="domain" description="IclR-ED" evidence="5">
    <location>
        <begin position="73"/>
        <end position="237"/>
    </location>
</feature>
<dbReference type="SUPFAM" id="SSF55781">
    <property type="entry name" value="GAF domain-like"/>
    <property type="match status" value="1"/>
</dbReference>
<dbReference type="PANTHER" id="PTHR30136:SF24">
    <property type="entry name" value="HTH-TYPE TRANSCRIPTIONAL REPRESSOR ALLR"/>
    <property type="match status" value="1"/>
</dbReference>
<dbReference type="InterPro" id="IPR014757">
    <property type="entry name" value="Tscrpt_reg_IclR_C"/>
</dbReference>
<dbReference type="GO" id="GO:0003677">
    <property type="term" value="F:DNA binding"/>
    <property type="evidence" value="ECO:0007669"/>
    <property type="project" value="UniProtKB-KW"/>
</dbReference>
<dbReference type="Gene3D" id="3.30.450.40">
    <property type="match status" value="1"/>
</dbReference>
<dbReference type="SUPFAM" id="SSF46785">
    <property type="entry name" value="Winged helix' DNA-binding domain"/>
    <property type="match status" value="1"/>
</dbReference>